<evidence type="ECO:0000313" key="2">
    <source>
        <dbReference type="Proteomes" id="UP000050874"/>
    </source>
</evidence>
<accession>A0A0R2PMT7</accession>
<dbReference type="Proteomes" id="UP000050874">
    <property type="component" value="Unassembled WGS sequence"/>
</dbReference>
<sequence>MNLWRVINPLVAAIARSPIHFLISSQVLVINFDGRKSGKKYLVPVSYHRNERTYSSVTLRSNLWWKNLIDLKTTTIWMKGKLITVALDLEYSDDALVESNLRHLVSGNAVDAFFAKVKLNKDGTPVKESLREAAKLHAVLKFTAQQ</sequence>
<name>A0A0R2PMT7_9GAMM</name>
<gene>
    <name evidence="1" type="ORF">ABR63_04120</name>
</gene>
<evidence type="ECO:0008006" key="3">
    <source>
        <dbReference type="Google" id="ProtNLM"/>
    </source>
</evidence>
<dbReference type="Gene3D" id="2.30.110.10">
    <property type="entry name" value="Electron Transport, Fmn-binding Protein, Chain A"/>
    <property type="match status" value="1"/>
</dbReference>
<proteinExistence type="predicted"/>
<comment type="caution">
    <text evidence="1">The sequence shown here is derived from an EMBL/GenBank/DDBJ whole genome shotgun (WGS) entry which is preliminary data.</text>
</comment>
<dbReference type="EMBL" id="LIAV01000221">
    <property type="protein sequence ID" value="KRO39348.1"/>
    <property type="molecule type" value="Genomic_DNA"/>
</dbReference>
<dbReference type="AlphaFoldDB" id="A0A0R2PMT7"/>
<evidence type="ECO:0000313" key="1">
    <source>
        <dbReference type="EMBL" id="KRO39348.1"/>
    </source>
</evidence>
<protein>
    <recommendedName>
        <fullName evidence="3">DUF385 domain-containing protein</fullName>
    </recommendedName>
</protein>
<reference evidence="2" key="1">
    <citation type="submission" date="2015-10" db="EMBL/GenBank/DDBJ databases">
        <title>Metagenome-Assembled Genomes uncover a global brackish microbiome.</title>
        <authorList>
            <person name="Hugerth L.W."/>
            <person name="Larsson J."/>
            <person name="Alneberg J."/>
            <person name="Lindh M.V."/>
            <person name="Legrand C."/>
            <person name="Pinhassi J."/>
            <person name="Andersson A."/>
        </authorList>
    </citation>
    <scope>NUCLEOTIDE SEQUENCE [LARGE SCALE GENOMIC DNA]</scope>
</reference>
<dbReference type="InterPro" id="IPR012349">
    <property type="entry name" value="Split_barrel_FMN-bd"/>
</dbReference>
<organism evidence="1 2">
    <name type="scientific">SAR86 cluster bacterium BACL1 MAG-120920-bin57</name>
    <dbReference type="NCBI Taxonomy" id="1655571"/>
    <lineage>
        <taxon>Bacteria</taxon>
        <taxon>Pseudomonadati</taxon>
        <taxon>Pseudomonadota</taxon>
        <taxon>Gammaproteobacteria</taxon>
        <taxon>SAR86 cluster</taxon>
    </lineage>
</organism>